<dbReference type="PROSITE" id="PS00059">
    <property type="entry name" value="ADH_ZINC"/>
    <property type="match status" value="1"/>
</dbReference>
<evidence type="ECO:0000256" key="1">
    <source>
        <dbReference type="ARBA" id="ARBA00001947"/>
    </source>
</evidence>
<gene>
    <name evidence="7" type="ORF">HIJ39_21315</name>
</gene>
<comment type="cofactor">
    <cofactor evidence="1 5">
        <name>Zn(2+)</name>
        <dbReference type="ChEBI" id="CHEBI:29105"/>
    </cofactor>
</comment>
<dbReference type="Pfam" id="PF08240">
    <property type="entry name" value="ADH_N"/>
    <property type="match status" value="1"/>
</dbReference>
<evidence type="ECO:0000259" key="6">
    <source>
        <dbReference type="SMART" id="SM00829"/>
    </source>
</evidence>
<dbReference type="PANTHER" id="PTHR42813:SF2">
    <property type="entry name" value="DEHYDROGENASE, ZINC-CONTAINING, PUTATIVE (AFU_ORTHOLOGUE AFUA_2G02810)-RELATED"/>
    <property type="match status" value="1"/>
</dbReference>
<keyword evidence="8" id="KW-1185">Reference proteome</keyword>
<dbReference type="GO" id="GO:0016491">
    <property type="term" value="F:oxidoreductase activity"/>
    <property type="evidence" value="ECO:0007669"/>
    <property type="project" value="UniProtKB-KW"/>
</dbReference>
<evidence type="ECO:0000256" key="4">
    <source>
        <dbReference type="ARBA" id="ARBA00023002"/>
    </source>
</evidence>
<dbReference type="Pfam" id="PF00107">
    <property type="entry name" value="ADH_zinc_N"/>
    <property type="match status" value="1"/>
</dbReference>
<accession>A0A7Y0L7P9</accession>
<evidence type="ECO:0000256" key="3">
    <source>
        <dbReference type="ARBA" id="ARBA00022833"/>
    </source>
</evidence>
<evidence type="ECO:0000313" key="7">
    <source>
        <dbReference type="EMBL" id="NMP24852.1"/>
    </source>
</evidence>
<dbReference type="SUPFAM" id="SSF51735">
    <property type="entry name" value="NAD(P)-binding Rossmann-fold domains"/>
    <property type="match status" value="1"/>
</dbReference>
<dbReference type="Gene3D" id="3.40.50.720">
    <property type="entry name" value="NAD(P)-binding Rossmann-like Domain"/>
    <property type="match status" value="1"/>
</dbReference>
<dbReference type="GO" id="GO:0008270">
    <property type="term" value="F:zinc ion binding"/>
    <property type="evidence" value="ECO:0007669"/>
    <property type="project" value="InterPro"/>
</dbReference>
<organism evidence="7 8">
    <name type="scientific">Sulfobacillus harzensis</name>
    <dbReference type="NCBI Taxonomy" id="2729629"/>
    <lineage>
        <taxon>Bacteria</taxon>
        <taxon>Bacillati</taxon>
        <taxon>Bacillota</taxon>
        <taxon>Clostridia</taxon>
        <taxon>Eubacteriales</taxon>
        <taxon>Clostridiales Family XVII. Incertae Sedis</taxon>
        <taxon>Sulfobacillus</taxon>
    </lineage>
</organism>
<keyword evidence="2 5" id="KW-0479">Metal-binding</keyword>
<dbReference type="InterPro" id="IPR013149">
    <property type="entry name" value="ADH-like_C"/>
</dbReference>
<dbReference type="AlphaFoldDB" id="A0A7Y0L7P9"/>
<comment type="similarity">
    <text evidence="5">Belongs to the zinc-containing alcohol dehydrogenase family.</text>
</comment>
<dbReference type="PANTHER" id="PTHR42813">
    <property type="entry name" value="ZINC-TYPE ALCOHOL DEHYDROGENASE-LIKE"/>
    <property type="match status" value="1"/>
</dbReference>
<dbReference type="InterPro" id="IPR002328">
    <property type="entry name" value="ADH_Zn_CS"/>
</dbReference>
<dbReference type="InterPro" id="IPR011032">
    <property type="entry name" value="GroES-like_sf"/>
</dbReference>
<keyword evidence="4" id="KW-0560">Oxidoreductase</keyword>
<comment type="caution">
    <text evidence="7">The sequence shown here is derived from an EMBL/GenBank/DDBJ whole genome shotgun (WGS) entry which is preliminary data.</text>
</comment>
<evidence type="ECO:0000256" key="2">
    <source>
        <dbReference type="ARBA" id="ARBA00022723"/>
    </source>
</evidence>
<dbReference type="SUPFAM" id="SSF50129">
    <property type="entry name" value="GroES-like"/>
    <property type="match status" value="1"/>
</dbReference>
<name>A0A7Y0L7P9_9FIRM</name>
<feature type="domain" description="Enoyl reductase (ER)" evidence="6">
    <location>
        <begin position="7"/>
        <end position="344"/>
    </location>
</feature>
<keyword evidence="3 5" id="KW-0862">Zinc</keyword>
<evidence type="ECO:0000313" key="8">
    <source>
        <dbReference type="Proteomes" id="UP000533476"/>
    </source>
</evidence>
<dbReference type="InterPro" id="IPR020843">
    <property type="entry name" value="ER"/>
</dbReference>
<evidence type="ECO:0000256" key="5">
    <source>
        <dbReference type="RuleBase" id="RU361277"/>
    </source>
</evidence>
<dbReference type="Gene3D" id="3.90.180.10">
    <property type="entry name" value="Medium-chain alcohol dehydrogenases, catalytic domain"/>
    <property type="match status" value="1"/>
</dbReference>
<dbReference type="InterPro" id="IPR036291">
    <property type="entry name" value="NAD(P)-bd_dom_sf"/>
</dbReference>
<dbReference type="Proteomes" id="UP000533476">
    <property type="component" value="Unassembled WGS sequence"/>
</dbReference>
<dbReference type="InterPro" id="IPR013154">
    <property type="entry name" value="ADH-like_N"/>
</dbReference>
<reference evidence="7 8" key="1">
    <citation type="submission" date="2020-04" db="EMBL/GenBank/DDBJ databases">
        <authorList>
            <person name="Zhang R."/>
            <person name="Schippers A."/>
        </authorList>
    </citation>
    <scope>NUCLEOTIDE SEQUENCE [LARGE SCALE GENOMIC DNA]</scope>
    <source>
        <strain evidence="7 8">DSM 109850</strain>
    </source>
</reference>
<protein>
    <submittedName>
        <fullName evidence="7">Alcohol dehydrogenase catalytic domain-containing protein</fullName>
    </submittedName>
</protein>
<dbReference type="SMART" id="SM00829">
    <property type="entry name" value="PKS_ER"/>
    <property type="match status" value="1"/>
</dbReference>
<dbReference type="RefSeq" id="WP_169103057.1">
    <property type="nucleotide sequence ID" value="NZ_JABBVZ010000161.1"/>
</dbReference>
<dbReference type="EMBL" id="JABBVZ010000161">
    <property type="protein sequence ID" value="NMP24852.1"/>
    <property type="molecule type" value="Genomic_DNA"/>
</dbReference>
<proteinExistence type="inferred from homology"/>
<sequence length="347" mass="36847">MKAAQFWDLETVRIGDVAPPTIQDLDDVVVRVTTAAICGSDLHLYRGDIPGIKPGTVLGHEYVGRVEAVGPRVKTVQVGDRVVGTFHVACGLCSLCRLGQFHQCQRGGVLGYGMAFGDYPGAQAEWVRVPWGDVNLRRIPDAMADDSALFAGDIFTTAYGAVKNANLAPGESVAVIGAGPVGLMAVMAAQTLGAGVVYSIDRDTVRAEQASAFGARPVPSDRTNPVRRILKDTGGLGVDVVIEAVGGPTTLSLAFQLVRGGGRVSALGVTAEAHWDYPLMTALTRDISFRVGLANIHRDIDEVLRLLASGRVDPTQVISHRLPLEDAAEGYRLFHQQMATKVVLEVG</sequence>